<evidence type="ECO:0000313" key="3">
    <source>
        <dbReference type="Proteomes" id="UP001164459"/>
    </source>
</evidence>
<dbReference type="RefSeq" id="WP_269036632.1">
    <property type="nucleotide sequence ID" value="NZ_CP114040.1"/>
</dbReference>
<proteinExistence type="predicted"/>
<feature type="transmembrane region" description="Helical" evidence="1">
    <location>
        <begin position="198"/>
        <end position="216"/>
    </location>
</feature>
<dbReference type="EMBL" id="CP114040">
    <property type="protein sequence ID" value="WAS94295.1"/>
    <property type="molecule type" value="Genomic_DNA"/>
</dbReference>
<keyword evidence="1" id="KW-0812">Transmembrane</keyword>
<gene>
    <name evidence="2" type="ORF">O0S08_49875</name>
</gene>
<feature type="transmembrane region" description="Helical" evidence="1">
    <location>
        <begin position="168"/>
        <end position="192"/>
    </location>
</feature>
<feature type="transmembrane region" description="Helical" evidence="1">
    <location>
        <begin position="12"/>
        <end position="34"/>
    </location>
</feature>
<evidence type="ECO:0000313" key="2">
    <source>
        <dbReference type="EMBL" id="WAS94295.1"/>
    </source>
</evidence>
<sequence>MLQVAGVLLLPLVYLGVAAQVEAALSGRAGVRLLQPARDLLRALRKGAARSATRPRGLLAVLAALGLGALAPVIGPWSPFAFHGDLAVFAGLLALYHHSLRSPDAPRSSPLQLLTVVAAVLAGSQVGLAELVASPRCFIGLVCAAAALLALRPVVVAERRTDALDRGLVRWLDGVVAVALSGLFVALVQPLARGGPSAAIHLVAVLALAAAVGGVAARVARPRPAAHALYFGGAALCEGLGVVLHLRGAE</sequence>
<feature type="transmembrane region" description="Helical" evidence="1">
    <location>
        <begin position="138"/>
        <end position="156"/>
    </location>
</feature>
<name>A0ABY7H5D8_9BACT</name>
<feature type="transmembrane region" description="Helical" evidence="1">
    <location>
        <begin position="228"/>
        <end position="246"/>
    </location>
</feature>
<dbReference type="PANTHER" id="PTHR43359:SF1">
    <property type="entry name" value="FORMATE HYDROGENLYASE SUBUNIT 4-RELATED"/>
    <property type="match status" value="1"/>
</dbReference>
<organism evidence="2 3">
    <name type="scientific">Nannocystis punicea</name>
    <dbReference type="NCBI Taxonomy" id="2995304"/>
    <lineage>
        <taxon>Bacteria</taxon>
        <taxon>Pseudomonadati</taxon>
        <taxon>Myxococcota</taxon>
        <taxon>Polyangia</taxon>
        <taxon>Nannocystales</taxon>
        <taxon>Nannocystaceae</taxon>
        <taxon>Nannocystis</taxon>
    </lineage>
</organism>
<keyword evidence="1" id="KW-0472">Membrane</keyword>
<protein>
    <submittedName>
        <fullName evidence="2">Uncharacterized protein</fullName>
    </submittedName>
</protein>
<feature type="transmembrane region" description="Helical" evidence="1">
    <location>
        <begin position="55"/>
        <end position="74"/>
    </location>
</feature>
<dbReference type="PANTHER" id="PTHR43359">
    <property type="entry name" value="FORMATE HYDROGENLYASE SUBUNIT 4"/>
    <property type="match status" value="1"/>
</dbReference>
<reference evidence="2" key="1">
    <citation type="submission" date="2022-11" db="EMBL/GenBank/DDBJ databases">
        <title>Minimal conservation of predation-associated metabolite biosynthetic gene clusters underscores biosynthetic potential of Myxococcota including descriptions for ten novel species: Archangium lansinium sp. nov., Myxococcus landrumus sp. nov., Nannocystis bai.</title>
        <authorList>
            <person name="Ahearne A."/>
            <person name="Stevens C."/>
            <person name="Dowd S."/>
        </authorList>
    </citation>
    <scope>NUCLEOTIDE SEQUENCE</scope>
    <source>
        <strain evidence="2">Fl3</strain>
    </source>
</reference>
<keyword evidence="1" id="KW-1133">Transmembrane helix</keyword>
<keyword evidence="3" id="KW-1185">Reference proteome</keyword>
<dbReference type="InterPro" id="IPR052561">
    <property type="entry name" value="ComplexI_Subunit1"/>
</dbReference>
<evidence type="ECO:0000256" key="1">
    <source>
        <dbReference type="SAM" id="Phobius"/>
    </source>
</evidence>
<accession>A0ABY7H5D8</accession>
<dbReference type="Proteomes" id="UP001164459">
    <property type="component" value="Chromosome"/>
</dbReference>